<keyword evidence="2 4" id="KW-0238">DNA-binding</keyword>
<evidence type="ECO:0000256" key="2">
    <source>
        <dbReference type="ARBA" id="ARBA00023125"/>
    </source>
</evidence>
<dbReference type="Gene3D" id="1.10.357.10">
    <property type="entry name" value="Tetracycline Repressor, domain 2"/>
    <property type="match status" value="1"/>
</dbReference>
<dbReference type="AlphaFoldDB" id="A0A1X6XA00"/>
<dbReference type="Proteomes" id="UP000196581">
    <property type="component" value="Unassembled WGS sequence"/>
</dbReference>
<dbReference type="InterPro" id="IPR001647">
    <property type="entry name" value="HTH_TetR"/>
</dbReference>
<sequence length="175" mass="18772">MALTTESVADAAMRILSDFGLGDLTMRRLARELNVQPSALYWHVADKQSLFVLLAARMGAEADDLDRPAPGQGRLASTVDAITTYRGVLLRYRESADIVLLAYSHSGPTVLPSALSDLDADTRDFVIPYVLGSIAILQNRRLFAGEPLAPRTTGGGSDGHAEASFRTGLTRLLTG</sequence>
<dbReference type="PANTHER" id="PTHR30055">
    <property type="entry name" value="HTH-TYPE TRANSCRIPTIONAL REGULATOR RUTR"/>
    <property type="match status" value="1"/>
</dbReference>
<dbReference type="GO" id="GO:0000976">
    <property type="term" value="F:transcription cis-regulatory region binding"/>
    <property type="evidence" value="ECO:0007669"/>
    <property type="project" value="TreeGrafter"/>
</dbReference>
<organism evidence="7 8">
    <name type="scientific">Brevibacterium yomogidense</name>
    <dbReference type="NCBI Taxonomy" id="946573"/>
    <lineage>
        <taxon>Bacteria</taxon>
        <taxon>Bacillati</taxon>
        <taxon>Actinomycetota</taxon>
        <taxon>Actinomycetes</taxon>
        <taxon>Micrococcales</taxon>
        <taxon>Brevibacteriaceae</taxon>
        <taxon>Brevibacterium</taxon>
    </lineage>
</organism>
<keyword evidence="1" id="KW-0805">Transcription regulation</keyword>
<keyword evidence="3" id="KW-0804">Transcription</keyword>
<evidence type="ECO:0000256" key="1">
    <source>
        <dbReference type="ARBA" id="ARBA00023015"/>
    </source>
</evidence>
<dbReference type="GO" id="GO:0003700">
    <property type="term" value="F:DNA-binding transcription factor activity"/>
    <property type="evidence" value="ECO:0007669"/>
    <property type="project" value="TreeGrafter"/>
</dbReference>
<name>A0A1X6XA00_9MICO</name>
<proteinExistence type="predicted"/>
<dbReference type="PROSITE" id="PS50977">
    <property type="entry name" value="HTH_TETR_2"/>
    <property type="match status" value="1"/>
</dbReference>
<gene>
    <name evidence="7" type="ORF">FM105_05260</name>
</gene>
<reference evidence="8" key="1">
    <citation type="submission" date="2017-02" db="EMBL/GenBank/DDBJ databases">
        <authorList>
            <person name="Dridi B."/>
        </authorList>
    </citation>
    <scope>NUCLEOTIDE SEQUENCE [LARGE SCALE GENOMIC DNA]</scope>
    <source>
        <strain evidence="8">B Co 03.10</strain>
    </source>
</reference>
<dbReference type="Pfam" id="PF00440">
    <property type="entry name" value="TetR_N"/>
    <property type="match status" value="1"/>
</dbReference>
<dbReference type="InterPro" id="IPR050109">
    <property type="entry name" value="HTH-type_TetR-like_transc_reg"/>
</dbReference>
<protein>
    <submittedName>
        <fullName evidence="7">Predicted biotin repressor from TetR family</fullName>
    </submittedName>
</protein>
<dbReference type="RefSeq" id="WP_087005824.1">
    <property type="nucleotide sequence ID" value="NZ_FWFF01000007.1"/>
</dbReference>
<evidence type="ECO:0000313" key="8">
    <source>
        <dbReference type="Proteomes" id="UP000196581"/>
    </source>
</evidence>
<dbReference type="InterPro" id="IPR009057">
    <property type="entry name" value="Homeodomain-like_sf"/>
</dbReference>
<evidence type="ECO:0000256" key="4">
    <source>
        <dbReference type="PROSITE-ProRule" id="PRU00335"/>
    </source>
</evidence>
<evidence type="ECO:0000259" key="6">
    <source>
        <dbReference type="PROSITE" id="PS50977"/>
    </source>
</evidence>
<evidence type="ECO:0000256" key="3">
    <source>
        <dbReference type="ARBA" id="ARBA00023163"/>
    </source>
</evidence>
<feature type="domain" description="HTH tetR-type" evidence="6">
    <location>
        <begin position="2"/>
        <end position="62"/>
    </location>
</feature>
<dbReference type="PRINTS" id="PR00455">
    <property type="entry name" value="HTHTETR"/>
</dbReference>
<feature type="region of interest" description="Disordered" evidence="5">
    <location>
        <begin position="151"/>
        <end position="175"/>
    </location>
</feature>
<accession>A0A1X6XA00</accession>
<feature type="DNA-binding region" description="H-T-H motif" evidence="4">
    <location>
        <begin position="25"/>
        <end position="44"/>
    </location>
</feature>
<keyword evidence="8" id="KW-1185">Reference proteome</keyword>
<evidence type="ECO:0000256" key="5">
    <source>
        <dbReference type="SAM" id="MobiDB-lite"/>
    </source>
</evidence>
<dbReference type="PANTHER" id="PTHR30055:SF151">
    <property type="entry name" value="TRANSCRIPTIONAL REGULATORY PROTEIN"/>
    <property type="match status" value="1"/>
</dbReference>
<dbReference type="EMBL" id="FWFF01000007">
    <property type="protein sequence ID" value="SLM96006.1"/>
    <property type="molecule type" value="Genomic_DNA"/>
</dbReference>
<evidence type="ECO:0000313" key="7">
    <source>
        <dbReference type="EMBL" id="SLM96006.1"/>
    </source>
</evidence>
<dbReference type="SUPFAM" id="SSF46689">
    <property type="entry name" value="Homeodomain-like"/>
    <property type="match status" value="1"/>
</dbReference>